<dbReference type="RefSeq" id="WP_233125157.1">
    <property type="nucleotide sequence ID" value="NZ_CP154831.1"/>
</dbReference>
<organism evidence="3 4">
    <name type="scientific">Halorubrum ezzemoulense</name>
    <name type="common">Halorubrum chaoviator</name>
    <dbReference type="NCBI Taxonomy" id="337243"/>
    <lineage>
        <taxon>Archaea</taxon>
        <taxon>Methanobacteriati</taxon>
        <taxon>Methanobacteriota</taxon>
        <taxon>Stenosarchaea group</taxon>
        <taxon>Halobacteria</taxon>
        <taxon>Halobacteriales</taxon>
        <taxon>Haloferacaceae</taxon>
        <taxon>Halorubrum</taxon>
    </lineage>
</organism>
<dbReference type="EMBL" id="JAQLUK010000001">
    <property type="protein sequence ID" value="MDB2290707.1"/>
    <property type="molecule type" value="Genomic_DNA"/>
</dbReference>
<gene>
    <name evidence="2" type="ORF">PM085_00175</name>
    <name evidence="3" type="ORF">SAMN06266787_10136</name>
</gene>
<evidence type="ECO:0000256" key="1">
    <source>
        <dbReference type="SAM" id="Phobius"/>
    </source>
</evidence>
<protein>
    <submittedName>
        <fullName evidence="3">Uncharacterized protein</fullName>
    </submittedName>
</protein>
<accession>A0A238ULE6</accession>
<dbReference type="AlphaFoldDB" id="A0A238ULE6"/>
<evidence type="ECO:0000313" key="5">
    <source>
        <dbReference type="Proteomes" id="UP001210528"/>
    </source>
</evidence>
<evidence type="ECO:0000313" key="3">
    <source>
        <dbReference type="EMBL" id="SNR22855.1"/>
    </source>
</evidence>
<dbReference type="Proteomes" id="UP000198297">
    <property type="component" value="Unassembled WGS sequence"/>
</dbReference>
<keyword evidence="1" id="KW-0812">Transmembrane</keyword>
<dbReference type="EMBL" id="FZNK01000001">
    <property type="protein sequence ID" value="SNR22855.1"/>
    <property type="molecule type" value="Genomic_DNA"/>
</dbReference>
<name>A0A238ULE6_HALEZ</name>
<keyword evidence="1" id="KW-0472">Membrane</keyword>
<dbReference type="Proteomes" id="UP001210528">
    <property type="component" value="Unassembled WGS sequence"/>
</dbReference>
<sequence>MSQLTTMERVGLYGGGALILIGTVGMGLLEIIAGAPHPVSGEGQVVHETLISLSVRSYTILLGLLLLAAYGITNLATKPPEDTSI</sequence>
<feature type="transmembrane region" description="Helical" evidence="1">
    <location>
        <begin position="55"/>
        <end position="76"/>
    </location>
</feature>
<proteinExistence type="predicted"/>
<feature type="transmembrane region" description="Helical" evidence="1">
    <location>
        <begin position="12"/>
        <end position="35"/>
    </location>
</feature>
<dbReference type="GeneID" id="301359877"/>
<evidence type="ECO:0000313" key="2">
    <source>
        <dbReference type="EMBL" id="MDB2290707.1"/>
    </source>
</evidence>
<keyword evidence="5" id="KW-1185">Reference proteome</keyword>
<reference evidence="2 5" key="2">
    <citation type="submission" date="2023-01" db="EMBL/GenBank/DDBJ databases">
        <title>Halorubrum ezzemoulense from Santa Pola, Spain.</title>
        <authorList>
            <person name="Feng Y."/>
            <person name="Louyakis A.S."/>
            <person name="Gogarten J.P."/>
        </authorList>
    </citation>
    <scope>NUCLEOTIDE SEQUENCE [LARGE SCALE GENOMIC DNA]</scope>
    <source>
        <strain evidence="2 5">AMM015</strain>
    </source>
</reference>
<keyword evidence="1" id="KW-1133">Transmembrane helix</keyword>
<reference evidence="3 4" key="1">
    <citation type="submission" date="2017-06" db="EMBL/GenBank/DDBJ databases">
        <authorList>
            <person name="Kim H.J."/>
            <person name="Triplett B.A."/>
        </authorList>
    </citation>
    <scope>NUCLEOTIDE SEQUENCE [LARGE SCALE GENOMIC DNA]</scope>
    <source>
        <strain evidence="3 4">DSM 19316</strain>
    </source>
</reference>
<evidence type="ECO:0000313" key="4">
    <source>
        <dbReference type="Proteomes" id="UP000198297"/>
    </source>
</evidence>